<feature type="region of interest" description="Disordered" evidence="1">
    <location>
        <begin position="46"/>
        <end position="103"/>
    </location>
</feature>
<organism evidence="2 3">
    <name type="scientific">Durusdinium trenchii</name>
    <dbReference type="NCBI Taxonomy" id="1381693"/>
    <lineage>
        <taxon>Eukaryota</taxon>
        <taxon>Sar</taxon>
        <taxon>Alveolata</taxon>
        <taxon>Dinophyceae</taxon>
        <taxon>Suessiales</taxon>
        <taxon>Symbiodiniaceae</taxon>
        <taxon>Durusdinium</taxon>
    </lineage>
</organism>
<keyword evidence="3" id="KW-1185">Reference proteome</keyword>
<evidence type="ECO:0000256" key="1">
    <source>
        <dbReference type="SAM" id="MobiDB-lite"/>
    </source>
</evidence>
<feature type="compositionally biased region" description="Basic residues" evidence="1">
    <location>
        <begin position="62"/>
        <end position="75"/>
    </location>
</feature>
<proteinExistence type="predicted"/>
<name>A0ABP0T058_9DINO</name>
<evidence type="ECO:0000313" key="2">
    <source>
        <dbReference type="EMBL" id="CAK9118007.1"/>
    </source>
</evidence>
<evidence type="ECO:0000313" key="3">
    <source>
        <dbReference type="Proteomes" id="UP001642484"/>
    </source>
</evidence>
<comment type="caution">
    <text evidence="2">The sequence shown here is derived from an EMBL/GenBank/DDBJ whole genome shotgun (WGS) entry which is preliminary data.</text>
</comment>
<feature type="non-terminal residue" evidence="2">
    <location>
        <position position="205"/>
    </location>
</feature>
<feature type="compositionally biased region" description="Basic and acidic residues" evidence="1">
    <location>
        <begin position="84"/>
        <end position="93"/>
    </location>
</feature>
<sequence length="205" mass="22978">MKACTNSNRNQNVLSMGAMPTHPMFCSMESRDRDCRTCTIGVLSVPGTSGQLKPHTAPAMPRRPRVPPAPRRRILATRPAPKSIEPHEAEQKRRPSTVATGSEVRKRWEPQPCPWCGELEPPTHPKQCKLRLVECKHCKQKMELGSLRLHFKGCAARPMVQPPRSTKAGSGFLTLHRLQSTAQQLSRQLQDVLARFVGQLPEPEQ</sequence>
<protein>
    <submittedName>
        <fullName evidence="2">Uncharacterized protein</fullName>
    </submittedName>
</protein>
<dbReference type="EMBL" id="CAXAMN010028884">
    <property type="protein sequence ID" value="CAK9118007.1"/>
    <property type="molecule type" value="Genomic_DNA"/>
</dbReference>
<accession>A0ABP0T058</accession>
<reference evidence="2 3" key="1">
    <citation type="submission" date="2024-02" db="EMBL/GenBank/DDBJ databases">
        <authorList>
            <person name="Chen Y."/>
            <person name="Shah S."/>
            <person name="Dougan E. K."/>
            <person name="Thang M."/>
            <person name="Chan C."/>
        </authorList>
    </citation>
    <scope>NUCLEOTIDE SEQUENCE [LARGE SCALE GENOMIC DNA]</scope>
</reference>
<dbReference type="Proteomes" id="UP001642484">
    <property type="component" value="Unassembled WGS sequence"/>
</dbReference>
<gene>
    <name evidence="2" type="ORF">CCMP2556_LOCUS55204</name>
</gene>